<dbReference type="EMBL" id="CADCXV010001220">
    <property type="protein sequence ID" value="CAB0042801.1"/>
    <property type="molecule type" value="Genomic_DNA"/>
</dbReference>
<accession>A0A6H5J339</accession>
<reference evidence="1 2" key="1">
    <citation type="submission" date="2020-02" db="EMBL/GenBank/DDBJ databases">
        <authorList>
            <person name="Ferguson B K."/>
        </authorList>
    </citation>
    <scope>NUCLEOTIDE SEQUENCE [LARGE SCALE GENOMIC DNA]</scope>
</reference>
<proteinExistence type="predicted"/>
<dbReference type="AlphaFoldDB" id="A0A6H5J339"/>
<evidence type="ECO:0000313" key="1">
    <source>
        <dbReference type="EMBL" id="CAB0042801.1"/>
    </source>
</evidence>
<evidence type="ECO:0000313" key="2">
    <source>
        <dbReference type="Proteomes" id="UP000479190"/>
    </source>
</evidence>
<dbReference type="Proteomes" id="UP000479190">
    <property type="component" value="Unassembled WGS sequence"/>
</dbReference>
<sequence>MRKHGYSRFSHYWRLSLVRKDMVVISSIDYLFVSHHKCCFASTAHVDQYVKNMLRENTIISREAAQPLRFAPSTFLRSEKERKCTQSSRRQTLTIEYRGPTTTLPAVGPTNDIARSEPSAKNAKSYQRIIHQRMPARNGWISSTKLPTKSKSFKTYTFGLVQRLFAVHVYILKRRPFSDDLLKYFDGARKISTAAQQQAAAAAAEAASATERLKLLLQKYLILKDGKEGAKR</sequence>
<organism evidence="1 2">
    <name type="scientific">Trichogramma brassicae</name>
    <dbReference type="NCBI Taxonomy" id="86971"/>
    <lineage>
        <taxon>Eukaryota</taxon>
        <taxon>Metazoa</taxon>
        <taxon>Ecdysozoa</taxon>
        <taxon>Arthropoda</taxon>
        <taxon>Hexapoda</taxon>
        <taxon>Insecta</taxon>
        <taxon>Pterygota</taxon>
        <taxon>Neoptera</taxon>
        <taxon>Endopterygota</taxon>
        <taxon>Hymenoptera</taxon>
        <taxon>Apocrita</taxon>
        <taxon>Proctotrupomorpha</taxon>
        <taxon>Chalcidoidea</taxon>
        <taxon>Trichogrammatidae</taxon>
        <taxon>Trichogramma</taxon>
    </lineage>
</organism>
<name>A0A6H5J339_9HYME</name>
<keyword evidence="2" id="KW-1185">Reference proteome</keyword>
<gene>
    <name evidence="1" type="ORF">TBRA_LOCUS14398</name>
</gene>
<protein>
    <submittedName>
        <fullName evidence="1">Uncharacterized protein</fullName>
    </submittedName>
</protein>